<dbReference type="EMBL" id="CP000544">
    <property type="protein sequence ID" value="ABM61757.1"/>
    <property type="molecule type" value="Genomic_DNA"/>
</dbReference>
<evidence type="ECO:0000313" key="3">
    <source>
        <dbReference type="Proteomes" id="UP000000647"/>
    </source>
</evidence>
<dbReference type="OrthoDB" id="9958126at2"/>
<reference evidence="3" key="1">
    <citation type="submission" date="2006-12" db="EMBL/GenBank/DDBJ databases">
        <title>Complete sequence of Halorhodospira halophila SL1.</title>
        <authorList>
            <consortium name="US DOE Joint Genome Institute"/>
            <person name="Copeland A."/>
            <person name="Lucas S."/>
            <person name="Lapidus A."/>
            <person name="Barry K."/>
            <person name="Detter J.C."/>
            <person name="Glavina del Rio T."/>
            <person name="Hammon N."/>
            <person name="Israni S."/>
            <person name="Dalin E."/>
            <person name="Tice H."/>
            <person name="Pitluck S."/>
            <person name="Saunders E."/>
            <person name="Brettin T."/>
            <person name="Bruce D."/>
            <person name="Han C."/>
            <person name="Tapia R."/>
            <person name="Schmutz J."/>
            <person name="Larimer F."/>
            <person name="Land M."/>
            <person name="Hauser L."/>
            <person name="Kyrpides N."/>
            <person name="Mikhailova N."/>
            <person name="Hoff W."/>
            <person name="Richardson P."/>
        </authorList>
    </citation>
    <scope>NUCLEOTIDE SEQUENCE [LARGE SCALE GENOMIC DNA]</scope>
    <source>
        <strain evidence="3">DSM 244 / SL1</strain>
    </source>
</reference>
<protein>
    <submittedName>
        <fullName evidence="2">Uncharacterized protein</fullName>
    </submittedName>
</protein>
<gene>
    <name evidence="2" type="ordered locus">Hhal_0981</name>
</gene>
<dbReference type="STRING" id="349124.Hhal_0981"/>
<dbReference type="HOGENOM" id="CLU_2617097_0_0_6"/>
<dbReference type="RefSeq" id="WP_011813780.1">
    <property type="nucleotide sequence ID" value="NC_008789.1"/>
</dbReference>
<name>A1WVP5_HALHL</name>
<accession>A1WVP5</accession>
<feature type="compositionally biased region" description="Basic and acidic residues" evidence="1">
    <location>
        <begin position="40"/>
        <end position="55"/>
    </location>
</feature>
<evidence type="ECO:0000313" key="2">
    <source>
        <dbReference type="EMBL" id="ABM61757.1"/>
    </source>
</evidence>
<reference evidence="2 3" key="2">
    <citation type="journal article" date="2013" name="Stand. Genomic Sci.">
        <title>Complete genome sequence of Halorhodospira halophila SL1.</title>
        <authorList>
            <person name="Challacombe J.F."/>
            <person name="Majid S."/>
            <person name="Deole R."/>
            <person name="Brettin T.S."/>
            <person name="Bruce D."/>
            <person name="Delano S.F."/>
            <person name="Detter J.C."/>
            <person name="Gleasner C.D."/>
            <person name="Han C.S."/>
            <person name="Misra M."/>
            <person name="Reitenga K.G."/>
            <person name="Mikhailova N."/>
            <person name="Woyke T."/>
            <person name="Pitluck S."/>
            <person name="Nolan M."/>
            <person name="Land M.L."/>
            <person name="Saunders E."/>
            <person name="Tapia R."/>
            <person name="Lapidus A."/>
            <person name="Ivanova N."/>
            <person name="Hoff W.D."/>
        </authorList>
    </citation>
    <scope>NUCLEOTIDE SEQUENCE [LARGE SCALE GENOMIC DNA]</scope>
    <source>
        <strain evidence="3">DSM 244 / SL1</strain>
    </source>
</reference>
<dbReference type="Proteomes" id="UP000000647">
    <property type="component" value="Chromosome"/>
</dbReference>
<feature type="compositionally biased region" description="Basic residues" evidence="1">
    <location>
        <begin position="56"/>
        <end position="65"/>
    </location>
</feature>
<feature type="region of interest" description="Disordered" evidence="1">
    <location>
        <begin position="34"/>
        <end position="78"/>
    </location>
</feature>
<organism evidence="2 3">
    <name type="scientific">Halorhodospira halophila (strain DSM 244 / SL1)</name>
    <name type="common">Ectothiorhodospira halophila (strain DSM 244 / SL1)</name>
    <dbReference type="NCBI Taxonomy" id="349124"/>
    <lineage>
        <taxon>Bacteria</taxon>
        <taxon>Pseudomonadati</taxon>
        <taxon>Pseudomonadota</taxon>
        <taxon>Gammaproteobacteria</taxon>
        <taxon>Chromatiales</taxon>
        <taxon>Ectothiorhodospiraceae</taxon>
        <taxon>Halorhodospira</taxon>
    </lineage>
</organism>
<sequence length="78" mass="8910">MFNVPPIRDTQRNTRLKQLEGIAEIQPVAPYPRIEAIGHSGDETERPDAVDERLRSGQRARARRARTGDDDHQVDEYA</sequence>
<evidence type="ECO:0000256" key="1">
    <source>
        <dbReference type="SAM" id="MobiDB-lite"/>
    </source>
</evidence>
<keyword evidence="3" id="KW-1185">Reference proteome</keyword>
<feature type="compositionally biased region" description="Basic and acidic residues" evidence="1">
    <location>
        <begin position="66"/>
        <end position="78"/>
    </location>
</feature>
<dbReference type="AlphaFoldDB" id="A1WVP5"/>
<proteinExistence type="predicted"/>
<dbReference type="KEGG" id="hha:Hhal_0981"/>